<reference evidence="2" key="1">
    <citation type="submission" date="2020-09" db="EMBL/GenBank/DDBJ databases">
        <title>New species isolated from human feces.</title>
        <authorList>
            <person name="Kitahara M."/>
            <person name="Shigeno Y."/>
            <person name="Shime M."/>
            <person name="Matsumoto Y."/>
            <person name="Nakamura S."/>
            <person name="Motooka D."/>
            <person name="Fukuoka S."/>
            <person name="Nishikawa H."/>
            <person name="Benno Y."/>
        </authorList>
    </citation>
    <scope>NUCLEOTIDE SEQUENCE</scope>
    <source>
        <strain evidence="2">MM35</strain>
        <plasmid evidence="2">pMM35_01</plasmid>
    </source>
</reference>
<organism evidence="2 3">
    <name type="scientific">Vescimonas fastidiosa</name>
    <dbReference type="NCBI Taxonomy" id="2714353"/>
    <lineage>
        <taxon>Bacteria</taxon>
        <taxon>Bacillati</taxon>
        <taxon>Bacillota</taxon>
        <taxon>Clostridia</taxon>
        <taxon>Eubacteriales</taxon>
        <taxon>Oscillospiraceae</taxon>
        <taxon>Vescimonas</taxon>
    </lineage>
</organism>
<evidence type="ECO:0000256" key="1">
    <source>
        <dbReference type="SAM" id="Phobius"/>
    </source>
</evidence>
<keyword evidence="1" id="KW-1133">Transmembrane helix</keyword>
<proteinExistence type="predicted"/>
<feature type="transmembrane region" description="Helical" evidence="1">
    <location>
        <begin position="69"/>
        <end position="90"/>
    </location>
</feature>
<dbReference type="KEGG" id="vfa:MM35RIKEN_17840"/>
<protein>
    <submittedName>
        <fullName evidence="2">Uncharacterized protein</fullName>
    </submittedName>
</protein>
<name>A0A810PZZ4_9FIRM</name>
<dbReference type="EMBL" id="AP023416">
    <property type="protein sequence ID" value="BCK79592.1"/>
    <property type="molecule type" value="Genomic_DNA"/>
</dbReference>
<feature type="transmembrane region" description="Helical" evidence="1">
    <location>
        <begin position="144"/>
        <end position="167"/>
    </location>
</feature>
<feature type="transmembrane region" description="Helical" evidence="1">
    <location>
        <begin position="314"/>
        <end position="337"/>
    </location>
</feature>
<keyword evidence="1" id="KW-0472">Membrane</keyword>
<evidence type="ECO:0000313" key="3">
    <source>
        <dbReference type="Proteomes" id="UP000681343"/>
    </source>
</evidence>
<keyword evidence="3" id="KW-1185">Reference proteome</keyword>
<accession>A0A810PZZ4</accession>
<feature type="transmembrane region" description="Helical" evidence="1">
    <location>
        <begin position="21"/>
        <end position="40"/>
    </location>
</feature>
<dbReference type="AlphaFoldDB" id="A0A810PZZ4"/>
<dbReference type="Proteomes" id="UP000681343">
    <property type="component" value="Plasmid pMM35_01"/>
</dbReference>
<evidence type="ECO:0000313" key="2">
    <source>
        <dbReference type="EMBL" id="BCK79592.1"/>
    </source>
</evidence>
<sequence>MLLTKSFFNPALLRSDLRRCWPLFAGYTFLWFLILPLRMWNDVPADLQAAHPYEARRVALEIIANATTAAIWIHLIFGIVLAMALFSYLSSARGTYGMHSFPASRGCQFRTHVLSCVGCVVVSNVLICLLSAQSGGTHWGASLSWLVFSLVTFLLFFSLGVFCCMLCGWLPAMAVAYGAVNCVVIFCRILADAMCSIFYPSYNDTAFSMGRDHIVVWLTPVLRLHQNLYEVYNNGSGPLLSAGTWKSLLVYGIVALVLLAASALLYRIRRSEASGDTLAFRPLRPVVRWAVGLLGGLGLGLVLAGMLSCTKNTPALLACIVTLGLACMIVTQMLIARTPRVFGKLWPELLALCAVLLALTLCIKADLFGFEQRIPQTNQVESVEVYQRAIYGSRARITDPEEIDAIVQAHRYLADCAAKENLGSDWLGKNTISITYHLKNGGTLSRQYQLRNEDRTAVRAMLESETFRRSLVLDDVNVNADALRHGYIINFAKERRRELTAQECRLLYQTLLEDIAHMNMLDRDLYDYQDPCLDIMLEDDEKTISARLNPQCTRTLALLQEWGLIGSPGEAFGATDKEDAEDTIAYSGGIHNIAIG</sequence>
<keyword evidence="1" id="KW-0812">Transmembrane</keyword>
<dbReference type="RefSeq" id="WP_212821272.1">
    <property type="nucleotide sequence ID" value="NZ_AP023416.1"/>
</dbReference>
<feature type="transmembrane region" description="Helical" evidence="1">
    <location>
        <begin position="248"/>
        <end position="266"/>
    </location>
</feature>
<feature type="transmembrane region" description="Helical" evidence="1">
    <location>
        <begin position="349"/>
        <end position="370"/>
    </location>
</feature>
<feature type="transmembrane region" description="Helical" evidence="1">
    <location>
        <begin position="286"/>
        <end position="308"/>
    </location>
</feature>
<geneLocation type="plasmid" evidence="2 3">
    <name>pMM35_01</name>
</geneLocation>
<feature type="transmembrane region" description="Helical" evidence="1">
    <location>
        <begin position="174"/>
        <end position="199"/>
    </location>
</feature>
<keyword evidence="2" id="KW-0614">Plasmid</keyword>
<gene>
    <name evidence="2" type="ORF">MM35RIKEN_17840</name>
</gene>
<feature type="transmembrane region" description="Helical" evidence="1">
    <location>
        <begin position="111"/>
        <end position="132"/>
    </location>
</feature>